<evidence type="ECO:0000256" key="1">
    <source>
        <dbReference type="SAM" id="MobiDB-lite"/>
    </source>
</evidence>
<sequence>MKFFKKRLSKNKQQVKSSSIIAATPAGVTDTNKPLPPSPSSELLQSSTLLQSTRTDEINHDSLLQFSEPNHSNKLDMPLLNNHEEQRLPSDKLEIPPHQIHTSDQQVENNITECCYSSPSYPDNHIDTTVSNDETKAFIADTTASSESLTLVSLQDQQESLPTLLDATLSQTNEDVQQAGLVDEPTGSLSSATAKVDKPEKENEKQEQDFVEKMETRTPNLPAVEDKPITTPAAVLIGGGEEEQTDQSALELLKEQEELPTTITSLLENCAIDVDHPLLIAETPSTTTPISPNLAADTAQEADQSQQADQPQTVVEEQSEPSSQQQQLLQLNDETSRTSHHTDKKEDVAAAAASLAPPLSSLKETSKMAKRKSVVSLIPRKQPHLALAEEPLQKPSLSSTTTLKSDRRGSSSSFIPVPTRLHTNCSTTTTTNKDVVAAAPVAWSASSSSSDLSLERDTISSTSSSGSSCSQQDDYNKASEKRASSGIAKPHTIQQQLQQLPQQQHSKIPKATFGIPLATNHDIPKVTTTTTQYTSRLPTKRSSNVV</sequence>
<feature type="region of interest" description="Disordered" evidence="1">
    <location>
        <begin position="385"/>
        <end position="417"/>
    </location>
</feature>
<keyword evidence="3" id="KW-1185">Reference proteome</keyword>
<evidence type="ECO:0000313" key="2">
    <source>
        <dbReference type="EMBL" id="CEP12343.1"/>
    </source>
</evidence>
<protein>
    <submittedName>
        <fullName evidence="2">Uncharacterized protein</fullName>
    </submittedName>
</protein>
<dbReference type="OrthoDB" id="2255641at2759"/>
<feature type="compositionally biased region" description="Basic and acidic residues" evidence="1">
    <location>
        <begin position="334"/>
        <end position="348"/>
    </location>
</feature>
<feature type="compositionally biased region" description="Low complexity" evidence="1">
    <location>
        <begin position="295"/>
        <end position="312"/>
    </location>
</feature>
<feature type="compositionally biased region" description="Polar residues" evidence="1">
    <location>
        <begin position="11"/>
        <end position="21"/>
    </location>
</feature>
<feature type="compositionally biased region" description="Low complexity" evidence="1">
    <location>
        <begin position="460"/>
        <end position="470"/>
    </location>
</feature>
<feature type="compositionally biased region" description="Basic and acidic residues" evidence="1">
    <location>
        <begin position="474"/>
        <end position="483"/>
    </location>
</feature>
<dbReference type="EMBL" id="LN727601">
    <property type="protein sequence ID" value="CEP12343.1"/>
    <property type="molecule type" value="Genomic_DNA"/>
</dbReference>
<feature type="compositionally biased region" description="Low complexity" evidence="1">
    <location>
        <begin position="320"/>
        <end position="331"/>
    </location>
</feature>
<feature type="region of interest" description="Disordered" evidence="1">
    <location>
        <begin position="183"/>
        <end position="213"/>
    </location>
</feature>
<proteinExistence type="predicted"/>
<dbReference type="Proteomes" id="UP000054107">
    <property type="component" value="Unassembled WGS sequence"/>
</dbReference>
<accession>A0A0B7NA90</accession>
<feature type="region of interest" description="Disordered" evidence="1">
    <location>
        <begin position="526"/>
        <end position="546"/>
    </location>
</feature>
<gene>
    <name evidence="2" type="primary">PARPA_06278.1 scaffold 21360</name>
</gene>
<feature type="region of interest" description="Disordered" evidence="1">
    <location>
        <begin position="1"/>
        <end position="51"/>
    </location>
</feature>
<feature type="region of interest" description="Disordered" evidence="1">
    <location>
        <begin position="283"/>
        <end position="351"/>
    </location>
</feature>
<organism evidence="2 3">
    <name type="scientific">Parasitella parasitica</name>
    <dbReference type="NCBI Taxonomy" id="35722"/>
    <lineage>
        <taxon>Eukaryota</taxon>
        <taxon>Fungi</taxon>
        <taxon>Fungi incertae sedis</taxon>
        <taxon>Mucoromycota</taxon>
        <taxon>Mucoromycotina</taxon>
        <taxon>Mucoromycetes</taxon>
        <taxon>Mucorales</taxon>
        <taxon>Mucorineae</taxon>
        <taxon>Mucoraceae</taxon>
        <taxon>Parasitella</taxon>
    </lineage>
</organism>
<feature type="compositionally biased region" description="Basic residues" evidence="1">
    <location>
        <begin position="1"/>
        <end position="10"/>
    </location>
</feature>
<dbReference type="AlphaFoldDB" id="A0A0B7NA90"/>
<feature type="compositionally biased region" description="Basic and acidic residues" evidence="1">
    <location>
        <begin position="195"/>
        <end position="213"/>
    </location>
</feature>
<reference evidence="2 3" key="1">
    <citation type="submission" date="2014-09" db="EMBL/GenBank/DDBJ databases">
        <authorList>
            <person name="Ellenberger Sabrina"/>
        </authorList>
    </citation>
    <scope>NUCLEOTIDE SEQUENCE [LARGE SCALE GENOMIC DNA]</scope>
    <source>
        <strain evidence="2 3">CBS 412.66</strain>
    </source>
</reference>
<feature type="compositionally biased region" description="Low complexity" evidence="1">
    <location>
        <begin position="494"/>
        <end position="504"/>
    </location>
</feature>
<evidence type="ECO:0000313" key="3">
    <source>
        <dbReference type="Proteomes" id="UP000054107"/>
    </source>
</evidence>
<name>A0A0B7NA90_9FUNG</name>
<feature type="region of interest" description="Disordered" evidence="1">
    <location>
        <begin position="447"/>
        <end position="506"/>
    </location>
</feature>
<feature type="compositionally biased region" description="Low complexity" evidence="1">
    <location>
        <begin position="40"/>
        <end position="51"/>
    </location>
</feature>